<sequence length="82" mass="9311">MAERHATDTADDSLLDHKERRGNLPATEQRYYYLTYGLKICSTLELPELPEIEPCDQPDVFVTTPGSLIGLKMEPTLETGWK</sequence>
<evidence type="ECO:0000313" key="3">
    <source>
        <dbReference type="Proteomes" id="UP000320231"/>
    </source>
</evidence>
<proteinExistence type="predicted"/>
<feature type="region of interest" description="Disordered" evidence="1">
    <location>
        <begin position="1"/>
        <end position="21"/>
    </location>
</feature>
<dbReference type="AlphaFoldDB" id="A0A455UQ49"/>
<dbReference type="EMBL" id="AP019514">
    <property type="protein sequence ID" value="BBI65054.1"/>
    <property type="molecule type" value="Genomic_DNA"/>
</dbReference>
<accession>A0A455UQ49</accession>
<reference evidence="2 3" key="1">
    <citation type="journal article" date="2019" name="Microbiol. Resour. Announc.">
        <title>Complete Genome Sequence of Halomonas sulfidaeris Strain Esulfide1 Isolated from a Metal Sulfide Rock at a Depth of 2,200 Meters, Obtained Using Nanopore Sequencing.</title>
        <authorList>
            <person name="Saito M."/>
            <person name="Nishigata A."/>
            <person name="Galipon J."/>
            <person name="Arakawa K."/>
        </authorList>
    </citation>
    <scope>NUCLEOTIDE SEQUENCE [LARGE SCALE GENOMIC DNA]</scope>
    <source>
        <strain evidence="2 3">ATCC BAA-803</strain>
    </source>
</reference>
<organism evidence="2 3">
    <name type="scientific">Vreelandella sulfidaeris</name>
    <dbReference type="NCBI Taxonomy" id="115553"/>
    <lineage>
        <taxon>Bacteria</taxon>
        <taxon>Pseudomonadati</taxon>
        <taxon>Pseudomonadota</taxon>
        <taxon>Gammaproteobacteria</taxon>
        <taxon>Oceanospirillales</taxon>
        <taxon>Halomonadaceae</taxon>
        <taxon>Vreelandella</taxon>
    </lineage>
</organism>
<evidence type="ECO:0000256" key="1">
    <source>
        <dbReference type="SAM" id="MobiDB-lite"/>
    </source>
</evidence>
<gene>
    <name evidence="2" type="ORF">HSBAA_63600</name>
</gene>
<dbReference type="KEGG" id="hsr:HSBAA_63600"/>
<dbReference type="Proteomes" id="UP000320231">
    <property type="component" value="Chromosome"/>
</dbReference>
<evidence type="ECO:0000313" key="2">
    <source>
        <dbReference type="EMBL" id="BBI65054.1"/>
    </source>
</evidence>
<protein>
    <submittedName>
        <fullName evidence="2">Uncharacterized protein</fullName>
    </submittedName>
</protein>
<name>A0A455UQ49_9GAMM</name>